<reference evidence="1" key="1">
    <citation type="submission" date="2023-04" db="EMBL/GenBank/DDBJ databases">
        <title>Chromosome-level genome of Chaenocephalus aceratus.</title>
        <authorList>
            <person name="Park H."/>
        </authorList>
    </citation>
    <scope>NUCLEOTIDE SEQUENCE</scope>
    <source>
        <strain evidence="1">DE</strain>
        <tissue evidence="1">Muscle</tissue>
    </source>
</reference>
<comment type="caution">
    <text evidence="1">The sequence shown here is derived from an EMBL/GenBank/DDBJ whole genome shotgun (WGS) entry which is preliminary data.</text>
</comment>
<proteinExistence type="predicted"/>
<dbReference type="EMBL" id="JASDAP010000026">
    <property type="protein sequence ID" value="KAK1878510.1"/>
    <property type="molecule type" value="Genomic_DNA"/>
</dbReference>
<evidence type="ECO:0000313" key="2">
    <source>
        <dbReference type="Proteomes" id="UP001228049"/>
    </source>
</evidence>
<evidence type="ECO:0000313" key="1">
    <source>
        <dbReference type="EMBL" id="KAK1878510.1"/>
    </source>
</evidence>
<protein>
    <submittedName>
        <fullName evidence="1">Transferrin-binding protein 1</fullName>
    </submittedName>
</protein>
<sequence length="92" mass="10344">MDVSTDLEERDMKRVTLCDLASCVKALQLTQGYMDQTSCSCQPTPADGCRLPTLFVLLTRDTRLFVCAAVDRLLLVKLPLFASVFQHMFCTH</sequence>
<gene>
    <name evidence="1" type="ORF">KUDE01_026639</name>
</gene>
<keyword evidence="2" id="KW-1185">Reference proteome</keyword>
<accession>A0AAD9EYB5</accession>
<name>A0AAD9EYB5_DISEL</name>
<dbReference type="AlphaFoldDB" id="A0AAD9EYB5"/>
<organism evidence="1 2">
    <name type="scientific">Dissostichus eleginoides</name>
    <name type="common">Patagonian toothfish</name>
    <name type="synonym">Dissostichus amissus</name>
    <dbReference type="NCBI Taxonomy" id="100907"/>
    <lineage>
        <taxon>Eukaryota</taxon>
        <taxon>Metazoa</taxon>
        <taxon>Chordata</taxon>
        <taxon>Craniata</taxon>
        <taxon>Vertebrata</taxon>
        <taxon>Euteleostomi</taxon>
        <taxon>Actinopterygii</taxon>
        <taxon>Neopterygii</taxon>
        <taxon>Teleostei</taxon>
        <taxon>Neoteleostei</taxon>
        <taxon>Acanthomorphata</taxon>
        <taxon>Eupercaria</taxon>
        <taxon>Perciformes</taxon>
        <taxon>Notothenioidei</taxon>
        <taxon>Nototheniidae</taxon>
        <taxon>Dissostichus</taxon>
    </lineage>
</organism>
<dbReference type="Proteomes" id="UP001228049">
    <property type="component" value="Unassembled WGS sequence"/>
</dbReference>